<sequence length="81" mass="8815">MSVFPKLSKPTAYVQGSGLVADVPVINGFQLRLETRTGGVTRRDYDSATCYLGVTEQDSAEAAFVAVAISWCDLTRRLESQ</sequence>
<accession>A0A0Q0FBL6</accession>
<protein>
    <submittedName>
        <fullName evidence="1">Rhs element Vgr protein</fullName>
    </submittedName>
</protein>
<proteinExistence type="predicted"/>
<dbReference type="AlphaFoldDB" id="A0A0Q0FBL6"/>
<dbReference type="Proteomes" id="UP000268096">
    <property type="component" value="Unassembled WGS sequence"/>
</dbReference>
<evidence type="ECO:0000313" key="2">
    <source>
        <dbReference type="Proteomes" id="UP000268096"/>
    </source>
</evidence>
<organism evidence="1 2">
    <name type="scientific">Pseudomonas syringae pv. solidagae</name>
    <dbReference type="NCBI Taxonomy" id="264458"/>
    <lineage>
        <taxon>Bacteria</taxon>
        <taxon>Pseudomonadati</taxon>
        <taxon>Pseudomonadota</taxon>
        <taxon>Gammaproteobacteria</taxon>
        <taxon>Pseudomonadales</taxon>
        <taxon>Pseudomonadaceae</taxon>
        <taxon>Pseudomonas</taxon>
        <taxon>Pseudomonas syringae</taxon>
    </lineage>
</organism>
<dbReference type="EMBL" id="RBTH01000216">
    <property type="protein sequence ID" value="RMT45287.1"/>
    <property type="molecule type" value="Genomic_DNA"/>
</dbReference>
<evidence type="ECO:0000313" key="1">
    <source>
        <dbReference type="EMBL" id="RMT45287.1"/>
    </source>
</evidence>
<comment type="caution">
    <text evidence="1">The sequence shown here is derived from an EMBL/GenBank/DDBJ whole genome shotgun (WGS) entry which is preliminary data.</text>
</comment>
<gene>
    <name evidence="1" type="ORF">ALP48_00641</name>
</gene>
<name>A0A0Q0FBL6_PSESX</name>
<reference evidence="1 2" key="1">
    <citation type="submission" date="2018-08" db="EMBL/GenBank/DDBJ databases">
        <title>Recombination of ecologically and evolutionarily significant loci maintains genetic cohesion in the Pseudomonas syringae species complex.</title>
        <authorList>
            <person name="Dillon M."/>
            <person name="Thakur S."/>
            <person name="Almeida R.N.D."/>
            <person name="Weir B.S."/>
            <person name="Guttman D.S."/>
        </authorList>
    </citation>
    <scope>NUCLEOTIDE SEQUENCE [LARGE SCALE GENOMIC DNA]</scope>
    <source>
        <strain evidence="1 2">ICMP 16926</strain>
    </source>
</reference>